<feature type="domain" description="CzcB-like barrel-sandwich hybrid" evidence="4">
    <location>
        <begin position="85"/>
        <end position="192"/>
    </location>
</feature>
<dbReference type="SUPFAM" id="SSF111369">
    <property type="entry name" value="HlyD-like secretion proteins"/>
    <property type="match status" value="1"/>
</dbReference>
<evidence type="ECO:0000313" key="5">
    <source>
        <dbReference type="EMBL" id="MBC6611114.1"/>
    </source>
</evidence>
<evidence type="ECO:0000256" key="1">
    <source>
        <dbReference type="ARBA" id="ARBA00009477"/>
    </source>
</evidence>
<dbReference type="InterPro" id="IPR058792">
    <property type="entry name" value="Beta-barrel_RND_2"/>
</dbReference>
<dbReference type="Pfam" id="PF25973">
    <property type="entry name" value="BSH_CzcB"/>
    <property type="match status" value="1"/>
</dbReference>
<dbReference type="EMBL" id="JACSCY010000005">
    <property type="protein sequence ID" value="MBC6611114.1"/>
    <property type="molecule type" value="Genomic_DNA"/>
</dbReference>
<dbReference type="Gene3D" id="1.10.287.470">
    <property type="entry name" value="Helix hairpin bin"/>
    <property type="match status" value="1"/>
</dbReference>
<comment type="similarity">
    <text evidence="1">Belongs to the membrane fusion protein (MFP) (TC 8.A.1) family.</text>
</comment>
<organism evidence="5 6">
    <name type="scientific">Hymenobacter citatus</name>
    <dbReference type="NCBI Taxonomy" id="2763506"/>
    <lineage>
        <taxon>Bacteria</taxon>
        <taxon>Pseudomonadati</taxon>
        <taxon>Bacteroidota</taxon>
        <taxon>Cytophagia</taxon>
        <taxon>Cytophagales</taxon>
        <taxon>Hymenobacteraceae</taxon>
        <taxon>Hymenobacter</taxon>
    </lineage>
</organism>
<evidence type="ECO:0000259" key="2">
    <source>
        <dbReference type="Pfam" id="PF25954"/>
    </source>
</evidence>
<dbReference type="Gene3D" id="2.40.420.20">
    <property type="match status" value="1"/>
</dbReference>
<dbReference type="Pfam" id="PF25954">
    <property type="entry name" value="Beta-barrel_RND_2"/>
    <property type="match status" value="1"/>
</dbReference>
<comment type="caution">
    <text evidence="5">The sequence shown here is derived from an EMBL/GenBank/DDBJ whole genome shotgun (WGS) entry which is preliminary data.</text>
</comment>
<protein>
    <submittedName>
        <fullName evidence="5">Efflux RND transporter periplasmic adaptor subunit</fullName>
    </submittedName>
</protein>
<reference evidence="5 6" key="1">
    <citation type="submission" date="2020-08" db="EMBL/GenBank/DDBJ databases">
        <title>Hymenobacter sp.</title>
        <authorList>
            <person name="Kim M.K."/>
        </authorList>
    </citation>
    <scope>NUCLEOTIDE SEQUENCE [LARGE SCALE GENOMIC DNA]</scope>
    <source>
        <strain evidence="5 6">BT507</strain>
    </source>
</reference>
<evidence type="ECO:0000313" key="6">
    <source>
        <dbReference type="Proteomes" id="UP000622017"/>
    </source>
</evidence>
<dbReference type="RefSeq" id="WP_187319397.1">
    <property type="nucleotide sequence ID" value="NZ_JACSCY010000005.1"/>
</dbReference>
<dbReference type="InterPro" id="IPR058647">
    <property type="entry name" value="BSH_CzcB-like"/>
</dbReference>
<dbReference type="Gene3D" id="2.40.30.170">
    <property type="match status" value="1"/>
</dbReference>
<name>A0ABR7MJR8_9BACT</name>
<accession>A0ABR7MJR8</accession>
<dbReference type="InterPro" id="IPR006143">
    <property type="entry name" value="RND_pump_MFP"/>
</dbReference>
<dbReference type="Gene3D" id="2.40.50.100">
    <property type="match status" value="1"/>
</dbReference>
<dbReference type="PANTHER" id="PTHR30469">
    <property type="entry name" value="MULTIDRUG RESISTANCE PROTEIN MDTA"/>
    <property type="match status" value="1"/>
</dbReference>
<dbReference type="InterPro" id="IPR058627">
    <property type="entry name" value="MdtA-like_C"/>
</dbReference>
<proteinExistence type="inferred from homology"/>
<dbReference type="PANTHER" id="PTHR30469:SF15">
    <property type="entry name" value="HLYD FAMILY OF SECRETION PROTEINS"/>
    <property type="match status" value="1"/>
</dbReference>
<dbReference type="Pfam" id="PF25967">
    <property type="entry name" value="RND-MFP_C"/>
    <property type="match status" value="1"/>
</dbReference>
<evidence type="ECO:0000259" key="3">
    <source>
        <dbReference type="Pfam" id="PF25967"/>
    </source>
</evidence>
<gene>
    <name evidence="5" type="ORF">H8B15_09275</name>
</gene>
<evidence type="ECO:0000259" key="4">
    <source>
        <dbReference type="Pfam" id="PF25973"/>
    </source>
</evidence>
<sequence length="364" mass="38629">MNNEANLLSAYAPRRQPALRWLPWVLLPGVVACSKPAEQARTAQPSSVPSVAVQVQAVGTTSGSAEQTYSGTIEAENTASLGFGAAGTVRQVLVREGEQVRAGQLLATLEREEYASLVAGAEASLREARDHARRSQQLFQAESLTERELVQATTALQRAQANAQVARKHLKDTYLRAPFAGLVASRMVEPGVTAMPGSPAFSLIKTQQVFARAVVPEAEIGRMAKGTTVRVQVPALNRDVTGQVQVISPVADPTSRSFYLKVLLPNPGLRLLPGMLASLRIPLPPGSSKPLVAVAPQVVVQETDGASVVYVPDAAGQTARRRRVVLGPVQGQQVVVAQGLAATDRVIVAGQQRLHDGQAIHILP</sequence>
<dbReference type="Proteomes" id="UP000622017">
    <property type="component" value="Unassembled WGS sequence"/>
</dbReference>
<feature type="domain" description="Multidrug resistance protein MdtA-like C-terminal permuted SH3" evidence="3">
    <location>
        <begin position="294"/>
        <end position="353"/>
    </location>
</feature>
<dbReference type="NCBIfam" id="TIGR01730">
    <property type="entry name" value="RND_mfp"/>
    <property type="match status" value="1"/>
</dbReference>
<keyword evidence="6" id="KW-1185">Reference proteome</keyword>
<feature type="domain" description="CusB-like beta-barrel" evidence="2">
    <location>
        <begin position="209"/>
        <end position="281"/>
    </location>
</feature>